<organism evidence="1 2">
    <name type="scientific">Collybiopsis luxurians FD-317 M1</name>
    <dbReference type="NCBI Taxonomy" id="944289"/>
    <lineage>
        <taxon>Eukaryota</taxon>
        <taxon>Fungi</taxon>
        <taxon>Dikarya</taxon>
        <taxon>Basidiomycota</taxon>
        <taxon>Agaricomycotina</taxon>
        <taxon>Agaricomycetes</taxon>
        <taxon>Agaricomycetidae</taxon>
        <taxon>Agaricales</taxon>
        <taxon>Marasmiineae</taxon>
        <taxon>Omphalotaceae</taxon>
        <taxon>Collybiopsis</taxon>
        <taxon>Collybiopsis luxurians</taxon>
    </lineage>
</organism>
<dbReference type="EMBL" id="KN834783">
    <property type="protein sequence ID" value="KIK58788.1"/>
    <property type="molecule type" value="Genomic_DNA"/>
</dbReference>
<evidence type="ECO:0000313" key="1">
    <source>
        <dbReference type="EMBL" id="KIK58788.1"/>
    </source>
</evidence>
<gene>
    <name evidence="1" type="ORF">GYMLUDRAFT_170596</name>
</gene>
<accession>A0A0D0CSU5</accession>
<dbReference type="HOGENOM" id="CLU_3106576_0_0_1"/>
<dbReference type="OrthoDB" id="3236156at2759"/>
<proteinExistence type="predicted"/>
<name>A0A0D0CSU5_9AGAR</name>
<sequence>MCHIITKLGQEEYDSLGNSEQHEIDLFIWSGCCMHKDLNHFKGGNVEMCAE</sequence>
<protein>
    <submittedName>
        <fullName evidence="1">Uncharacterized protein</fullName>
    </submittedName>
</protein>
<reference evidence="1 2" key="1">
    <citation type="submission" date="2014-04" db="EMBL/GenBank/DDBJ databases">
        <title>Evolutionary Origins and Diversification of the Mycorrhizal Mutualists.</title>
        <authorList>
            <consortium name="DOE Joint Genome Institute"/>
            <consortium name="Mycorrhizal Genomics Consortium"/>
            <person name="Kohler A."/>
            <person name="Kuo A."/>
            <person name="Nagy L.G."/>
            <person name="Floudas D."/>
            <person name="Copeland A."/>
            <person name="Barry K.W."/>
            <person name="Cichocki N."/>
            <person name="Veneault-Fourrey C."/>
            <person name="LaButti K."/>
            <person name="Lindquist E.A."/>
            <person name="Lipzen A."/>
            <person name="Lundell T."/>
            <person name="Morin E."/>
            <person name="Murat C."/>
            <person name="Riley R."/>
            <person name="Ohm R."/>
            <person name="Sun H."/>
            <person name="Tunlid A."/>
            <person name="Henrissat B."/>
            <person name="Grigoriev I.V."/>
            <person name="Hibbett D.S."/>
            <person name="Martin F."/>
        </authorList>
    </citation>
    <scope>NUCLEOTIDE SEQUENCE [LARGE SCALE GENOMIC DNA]</scope>
    <source>
        <strain evidence="1 2">FD-317 M1</strain>
    </source>
</reference>
<evidence type="ECO:0000313" key="2">
    <source>
        <dbReference type="Proteomes" id="UP000053593"/>
    </source>
</evidence>
<dbReference type="Proteomes" id="UP000053593">
    <property type="component" value="Unassembled WGS sequence"/>
</dbReference>
<keyword evidence="2" id="KW-1185">Reference proteome</keyword>
<dbReference type="AlphaFoldDB" id="A0A0D0CSU5"/>